<feature type="domain" description="Phosphodiester glycosidase" evidence="2">
    <location>
        <begin position="84"/>
        <end position="231"/>
    </location>
</feature>
<evidence type="ECO:0000313" key="4">
    <source>
        <dbReference type="Proteomes" id="UP001548713"/>
    </source>
</evidence>
<evidence type="ECO:0000313" key="3">
    <source>
        <dbReference type="EMBL" id="MET1756595.1"/>
    </source>
</evidence>
<organism evidence="3 4">
    <name type="scientific">Novosphingobium kalidii</name>
    <dbReference type="NCBI Taxonomy" id="3230299"/>
    <lineage>
        <taxon>Bacteria</taxon>
        <taxon>Pseudomonadati</taxon>
        <taxon>Pseudomonadota</taxon>
        <taxon>Alphaproteobacteria</taxon>
        <taxon>Sphingomonadales</taxon>
        <taxon>Sphingomonadaceae</taxon>
        <taxon>Novosphingobium</taxon>
    </lineage>
</organism>
<keyword evidence="3" id="KW-0326">Glycosidase</keyword>
<reference evidence="3 4" key="1">
    <citation type="submission" date="2024-07" db="EMBL/GenBank/DDBJ databases">
        <title>Novosphingobium kalidii RD2P27.</title>
        <authorList>
            <person name="Sun J.-Q."/>
        </authorList>
    </citation>
    <scope>NUCLEOTIDE SEQUENCE [LARGE SCALE GENOMIC DNA]</scope>
    <source>
        <strain evidence="3 4">RD2P27</strain>
    </source>
</reference>
<gene>
    <name evidence="3" type="ORF">ABVV53_14215</name>
</gene>
<sequence>MRILLSALAALALAACDRARDTASAQEAPPPPPCSSATFEDTPLTHCIADPAQHTVRVVLGPEDGSPYRSLSELAVGMGEKASRVAFAVNGGMFDADGMPIGYYVEDSNRRHTLNRNEGWGNFHLQPNGVFYGSDGKWAVRASDDFAAHVKKRPEFGTQSGPMLVIDGKLHPRFDADGPSRKLRNGVGVDKHGRAHFVISEAPISFGKFARYFRDELNTPNALFLDGSVSSLWDPNTGRVDGGPPLGPLIVVEKRHKAKP</sequence>
<dbReference type="InterPro" id="IPR018711">
    <property type="entry name" value="NAGPA"/>
</dbReference>
<dbReference type="EMBL" id="JBEWLY010000023">
    <property type="protein sequence ID" value="MET1756595.1"/>
    <property type="molecule type" value="Genomic_DNA"/>
</dbReference>
<dbReference type="Proteomes" id="UP001548713">
    <property type="component" value="Unassembled WGS sequence"/>
</dbReference>
<keyword evidence="3" id="KW-0378">Hydrolase</keyword>
<dbReference type="Pfam" id="PF09992">
    <property type="entry name" value="NAGPA"/>
    <property type="match status" value="1"/>
</dbReference>
<dbReference type="PROSITE" id="PS51257">
    <property type="entry name" value="PROKAR_LIPOPROTEIN"/>
    <property type="match status" value="1"/>
</dbReference>
<feature type="chain" id="PRO_5045610928" evidence="1">
    <location>
        <begin position="20"/>
        <end position="260"/>
    </location>
</feature>
<comment type="caution">
    <text evidence="3">The sequence shown here is derived from an EMBL/GenBank/DDBJ whole genome shotgun (WGS) entry which is preliminary data.</text>
</comment>
<dbReference type="GO" id="GO:0016798">
    <property type="term" value="F:hydrolase activity, acting on glycosyl bonds"/>
    <property type="evidence" value="ECO:0007669"/>
    <property type="project" value="UniProtKB-KW"/>
</dbReference>
<accession>A0ABV2D410</accession>
<feature type="signal peptide" evidence="1">
    <location>
        <begin position="1"/>
        <end position="19"/>
    </location>
</feature>
<protein>
    <submittedName>
        <fullName evidence="3">Phosphodiester glycosidase family protein</fullName>
    </submittedName>
</protein>
<dbReference type="RefSeq" id="WP_353985081.1">
    <property type="nucleotide sequence ID" value="NZ_JBEWLY010000023.1"/>
</dbReference>
<keyword evidence="1" id="KW-0732">Signal</keyword>
<evidence type="ECO:0000256" key="1">
    <source>
        <dbReference type="SAM" id="SignalP"/>
    </source>
</evidence>
<proteinExistence type="predicted"/>
<evidence type="ECO:0000259" key="2">
    <source>
        <dbReference type="Pfam" id="PF09992"/>
    </source>
</evidence>
<keyword evidence="4" id="KW-1185">Reference proteome</keyword>
<name>A0ABV2D410_9SPHN</name>